<evidence type="ECO:0000256" key="2">
    <source>
        <dbReference type="ARBA" id="ARBA00017948"/>
    </source>
</evidence>
<evidence type="ECO:0000259" key="6">
    <source>
        <dbReference type="Pfam" id="PF00460"/>
    </source>
</evidence>
<comment type="subunit">
    <text evidence="3">The basal body constitutes a major portion of the flagellar organelle and consists of four rings (L,P,S, and M) mounted on a central rod. The rod consists of about 26 subunits of FlgG in the distal portion, and FlgB, FlgC and FlgF are thought to build up the proximal portion of the rod with about 6 subunits each.</text>
</comment>
<dbReference type="NCBIfam" id="TIGR03506">
    <property type="entry name" value="FlgEFG_subfam"/>
    <property type="match status" value="2"/>
</dbReference>
<dbReference type="PANTHER" id="PTHR30435:SF19">
    <property type="entry name" value="FLAGELLAR BASAL-BODY ROD PROTEIN FLGG"/>
    <property type="match status" value="1"/>
</dbReference>
<evidence type="ECO:0000313" key="9">
    <source>
        <dbReference type="EMBL" id="MBM7557000.1"/>
    </source>
</evidence>
<dbReference type="InterPro" id="IPR053967">
    <property type="entry name" value="LlgE_F_G-like_D1"/>
</dbReference>
<dbReference type="SUPFAM" id="SSF117143">
    <property type="entry name" value="Flagellar hook protein flgE"/>
    <property type="match status" value="1"/>
</dbReference>
<evidence type="ECO:0000256" key="3">
    <source>
        <dbReference type="ARBA" id="ARBA00025933"/>
    </source>
</evidence>
<keyword evidence="10" id="KW-1185">Reference proteome</keyword>
<feature type="domain" description="Flagellar basal body rod protein N-terminal" evidence="6">
    <location>
        <begin position="7"/>
        <end position="35"/>
    </location>
</feature>
<dbReference type="NCBIfam" id="TIGR02490">
    <property type="entry name" value="flgF"/>
    <property type="match status" value="1"/>
</dbReference>
<gene>
    <name evidence="9" type="ORF">JOC47_001854</name>
</gene>
<dbReference type="AlphaFoldDB" id="A0A939BMN4"/>
<keyword evidence="9" id="KW-0966">Cell projection</keyword>
<keyword evidence="9" id="KW-0282">Flagellum</keyword>
<dbReference type="EMBL" id="JAFBDQ010000008">
    <property type="protein sequence ID" value="MBM7557000.1"/>
    <property type="molecule type" value="Genomic_DNA"/>
</dbReference>
<dbReference type="Proteomes" id="UP000774000">
    <property type="component" value="Unassembled WGS sequence"/>
</dbReference>
<evidence type="ECO:0000313" key="10">
    <source>
        <dbReference type="Proteomes" id="UP000774000"/>
    </source>
</evidence>
<dbReference type="InterPro" id="IPR019776">
    <property type="entry name" value="Flagellar_basal_body_rod_CS"/>
</dbReference>
<dbReference type="PANTHER" id="PTHR30435">
    <property type="entry name" value="FLAGELLAR PROTEIN"/>
    <property type="match status" value="1"/>
</dbReference>
<reference evidence="9" key="1">
    <citation type="submission" date="2021-01" db="EMBL/GenBank/DDBJ databases">
        <title>Genomic Encyclopedia of Type Strains, Phase IV (KMG-IV): sequencing the most valuable type-strain genomes for metagenomic binning, comparative biology and taxonomic classification.</title>
        <authorList>
            <person name="Goeker M."/>
        </authorList>
    </citation>
    <scope>NUCLEOTIDE SEQUENCE</scope>
    <source>
        <strain evidence="9">DSM 23230</strain>
    </source>
</reference>
<dbReference type="Pfam" id="PF22692">
    <property type="entry name" value="LlgE_F_G_D1"/>
    <property type="match status" value="1"/>
</dbReference>
<feature type="domain" description="Flagellar basal-body/hook protein C-terminal" evidence="7">
    <location>
        <begin position="215"/>
        <end position="260"/>
    </location>
</feature>
<organism evidence="9 10">
    <name type="scientific">Halanaerobacter jeridensis</name>
    <dbReference type="NCBI Taxonomy" id="706427"/>
    <lineage>
        <taxon>Bacteria</taxon>
        <taxon>Bacillati</taxon>
        <taxon>Bacillota</taxon>
        <taxon>Clostridia</taxon>
        <taxon>Halanaerobiales</taxon>
        <taxon>Halobacteroidaceae</taxon>
        <taxon>Halanaerobacter</taxon>
    </lineage>
</organism>
<dbReference type="RefSeq" id="WP_204701762.1">
    <property type="nucleotide sequence ID" value="NZ_JAFBDQ010000008.1"/>
</dbReference>
<dbReference type="InterPro" id="IPR037925">
    <property type="entry name" value="FlgE/F/G-like"/>
</dbReference>
<keyword evidence="9" id="KW-0969">Cilium</keyword>
<dbReference type="Pfam" id="PF06429">
    <property type="entry name" value="Flg_bbr_C"/>
    <property type="match status" value="1"/>
</dbReference>
<dbReference type="InterPro" id="IPR010930">
    <property type="entry name" value="Flg_bb/hook_C_dom"/>
</dbReference>
<dbReference type="InterPro" id="IPR012834">
    <property type="entry name" value="FlgG_G_neg"/>
</dbReference>
<evidence type="ECO:0000256" key="5">
    <source>
        <dbReference type="RuleBase" id="RU362116"/>
    </source>
</evidence>
<dbReference type="InterPro" id="IPR020013">
    <property type="entry name" value="Flagellar_FlgE/F/G"/>
</dbReference>
<feature type="domain" description="Flagellar hook protein FlgE/F/G-like D1" evidence="8">
    <location>
        <begin position="96"/>
        <end position="159"/>
    </location>
</feature>
<evidence type="ECO:0000259" key="8">
    <source>
        <dbReference type="Pfam" id="PF22692"/>
    </source>
</evidence>
<dbReference type="InterPro" id="IPR001444">
    <property type="entry name" value="Flag_bb_rod_N"/>
</dbReference>
<comment type="similarity">
    <text evidence="1 5">Belongs to the flagella basal body rod proteins family.</text>
</comment>
<protein>
    <recommendedName>
        <fullName evidence="2 4">Flagellar basal-body rod protein FlgG</fullName>
    </recommendedName>
</protein>
<comment type="subcellular location">
    <subcellularLocation>
        <location evidence="5">Bacterial flagellum basal body</location>
    </subcellularLocation>
</comment>
<dbReference type="PROSITE" id="PS00588">
    <property type="entry name" value="FLAGELLA_BB_ROD"/>
    <property type="match status" value="1"/>
</dbReference>
<dbReference type="NCBIfam" id="TIGR02488">
    <property type="entry name" value="flgG_G_neg"/>
    <property type="match status" value="1"/>
</dbReference>
<dbReference type="GO" id="GO:0009426">
    <property type="term" value="C:bacterial-type flagellum basal body, distal rod"/>
    <property type="evidence" value="ECO:0007669"/>
    <property type="project" value="UniProtKB-UniRule"/>
</dbReference>
<sequence length="262" mass="27702">MIRSLWSAASGMKAQQTNVDTISNNLANVNTTGFKKSRTDFEDLLYQTVKSAGAPNSQGSQVPTGIQVGHGVKVAATQKMFGQGSLKSTENPLDMAIKGDGFFQVQMPDGSVGYTRDGSFKLDSNGQVVTSNGYLLQPAVTLPANAQNINVNEEGQVTYTEPGGNGVQQAGQIELANFANPAGLKSVGQNIYKSTAASGEAAFGVPSQEGYGTIAQKFLETSNVQTVDSMTNMIAAQRAYEINSKAVQTSDQMLQQASNLKR</sequence>
<proteinExistence type="inferred from homology"/>
<dbReference type="InterPro" id="IPR012836">
    <property type="entry name" value="FlgF"/>
</dbReference>
<dbReference type="Pfam" id="PF00460">
    <property type="entry name" value="Flg_bb_rod"/>
    <property type="match status" value="1"/>
</dbReference>
<evidence type="ECO:0000256" key="4">
    <source>
        <dbReference type="NCBIfam" id="TIGR02488"/>
    </source>
</evidence>
<name>A0A939BMN4_9FIRM</name>
<comment type="caution">
    <text evidence="9">The sequence shown here is derived from an EMBL/GenBank/DDBJ whole genome shotgun (WGS) entry which is preliminary data.</text>
</comment>
<keyword evidence="5" id="KW-0975">Bacterial flagellum</keyword>
<evidence type="ECO:0000256" key="1">
    <source>
        <dbReference type="ARBA" id="ARBA00009677"/>
    </source>
</evidence>
<evidence type="ECO:0000259" key="7">
    <source>
        <dbReference type="Pfam" id="PF06429"/>
    </source>
</evidence>
<accession>A0A939BMN4</accession>
<dbReference type="GO" id="GO:0071978">
    <property type="term" value="P:bacterial-type flagellum-dependent swarming motility"/>
    <property type="evidence" value="ECO:0007669"/>
    <property type="project" value="TreeGrafter"/>
</dbReference>